<feature type="compositionally biased region" description="Basic and acidic residues" evidence="1">
    <location>
        <begin position="64"/>
        <end position="76"/>
    </location>
</feature>
<dbReference type="AlphaFoldDB" id="A0A427A9R7"/>
<organism evidence="2 3">
    <name type="scientific">Ensete ventricosum</name>
    <name type="common">Abyssinian banana</name>
    <name type="synonym">Musa ensete</name>
    <dbReference type="NCBI Taxonomy" id="4639"/>
    <lineage>
        <taxon>Eukaryota</taxon>
        <taxon>Viridiplantae</taxon>
        <taxon>Streptophyta</taxon>
        <taxon>Embryophyta</taxon>
        <taxon>Tracheophyta</taxon>
        <taxon>Spermatophyta</taxon>
        <taxon>Magnoliopsida</taxon>
        <taxon>Liliopsida</taxon>
        <taxon>Zingiberales</taxon>
        <taxon>Musaceae</taxon>
        <taxon>Ensete</taxon>
    </lineage>
</organism>
<dbReference type="Proteomes" id="UP000287651">
    <property type="component" value="Unassembled WGS sequence"/>
</dbReference>
<proteinExistence type="predicted"/>
<evidence type="ECO:0000313" key="2">
    <source>
        <dbReference type="EMBL" id="RRT72967.1"/>
    </source>
</evidence>
<reference evidence="2 3" key="1">
    <citation type="journal article" date="2014" name="Agronomy (Basel)">
        <title>A Draft Genome Sequence for Ensete ventricosum, the Drought-Tolerant Tree Against Hunger.</title>
        <authorList>
            <person name="Harrison J."/>
            <person name="Moore K.A."/>
            <person name="Paszkiewicz K."/>
            <person name="Jones T."/>
            <person name="Grant M."/>
            <person name="Ambacheew D."/>
            <person name="Muzemil S."/>
            <person name="Studholme D.J."/>
        </authorList>
    </citation>
    <scope>NUCLEOTIDE SEQUENCE [LARGE SCALE GENOMIC DNA]</scope>
</reference>
<feature type="region of interest" description="Disordered" evidence="1">
    <location>
        <begin position="59"/>
        <end position="78"/>
    </location>
</feature>
<accession>A0A427A9R7</accession>
<feature type="region of interest" description="Disordered" evidence="1">
    <location>
        <begin position="1"/>
        <end position="26"/>
    </location>
</feature>
<protein>
    <submittedName>
        <fullName evidence="2">Uncharacterized protein</fullName>
    </submittedName>
</protein>
<name>A0A427A9R7_ENSVE</name>
<evidence type="ECO:0000313" key="3">
    <source>
        <dbReference type="Proteomes" id="UP000287651"/>
    </source>
</evidence>
<gene>
    <name evidence="2" type="ORF">B296_00020148</name>
</gene>
<feature type="compositionally biased region" description="Basic and acidic residues" evidence="1">
    <location>
        <begin position="1"/>
        <end position="16"/>
    </location>
</feature>
<evidence type="ECO:0000256" key="1">
    <source>
        <dbReference type="SAM" id="MobiDB-lite"/>
    </source>
</evidence>
<comment type="caution">
    <text evidence="2">The sequence shown here is derived from an EMBL/GenBank/DDBJ whole genome shotgun (WGS) entry which is preliminary data.</text>
</comment>
<sequence>MVGGETRDICLRENRHPPAPPARQDRWIRGGHRTRFRPLLLGSKDVRRTAIEGTRKRVSIQQTRVDRKAMTREKGSKPLNSDDAVLFPFESSFLAYGNQGKLWGVFLPRRNGNRFVLYYMRI</sequence>
<dbReference type="EMBL" id="AMZH03003235">
    <property type="protein sequence ID" value="RRT72967.1"/>
    <property type="molecule type" value="Genomic_DNA"/>
</dbReference>